<feature type="non-terminal residue" evidence="3">
    <location>
        <position position="1"/>
    </location>
</feature>
<keyword evidence="1" id="KW-0175">Coiled coil</keyword>
<keyword evidence="4" id="KW-1185">Reference proteome</keyword>
<dbReference type="Proteomes" id="UP000011761">
    <property type="component" value="Unassembled WGS sequence"/>
</dbReference>
<dbReference type="OrthoDB" id="5342758at2759"/>
<evidence type="ECO:0000256" key="2">
    <source>
        <dbReference type="SAM" id="MobiDB-lite"/>
    </source>
</evidence>
<protein>
    <submittedName>
        <fullName evidence="3">Uncharacterized protein</fullName>
    </submittedName>
</protein>
<dbReference type="HOGENOM" id="CLU_015530_0_0_1"/>
<feature type="region of interest" description="Disordered" evidence="2">
    <location>
        <begin position="62"/>
        <end position="94"/>
    </location>
</feature>
<organism evidence="3 4">
    <name type="scientific">Baudoinia panamericana (strain UAMH 10762)</name>
    <name type="common">Angels' share fungus</name>
    <name type="synonym">Baudoinia compniacensis (strain UAMH 10762)</name>
    <dbReference type="NCBI Taxonomy" id="717646"/>
    <lineage>
        <taxon>Eukaryota</taxon>
        <taxon>Fungi</taxon>
        <taxon>Dikarya</taxon>
        <taxon>Ascomycota</taxon>
        <taxon>Pezizomycotina</taxon>
        <taxon>Dothideomycetes</taxon>
        <taxon>Dothideomycetidae</taxon>
        <taxon>Mycosphaerellales</taxon>
        <taxon>Teratosphaeriaceae</taxon>
        <taxon>Baudoinia</taxon>
    </lineage>
</organism>
<reference evidence="3 4" key="1">
    <citation type="journal article" date="2012" name="PLoS Pathog.">
        <title>Diverse lifestyles and strategies of plant pathogenesis encoded in the genomes of eighteen Dothideomycetes fungi.</title>
        <authorList>
            <person name="Ohm R.A."/>
            <person name="Feau N."/>
            <person name="Henrissat B."/>
            <person name="Schoch C.L."/>
            <person name="Horwitz B.A."/>
            <person name="Barry K.W."/>
            <person name="Condon B.J."/>
            <person name="Copeland A.C."/>
            <person name="Dhillon B."/>
            <person name="Glaser F."/>
            <person name="Hesse C.N."/>
            <person name="Kosti I."/>
            <person name="LaButti K."/>
            <person name="Lindquist E.A."/>
            <person name="Lucas S."/>
            <person name="Salamov A.A."/>
            <person name="Bradshaw R.E."/>
            <person name="Ciuffetti L."/>
            <person name="Hamelin R.C."/>
            <person name="Kema G.H.J."/>
            <person name="Lawrence C."/>
            <person name="Scott J.A."/>
            <person name="Spatafora J.W."/>
            <person name="Turgeon B.G."/>
            <person name="de Wit P.J.G.M."/>
            <person name="Zhong S."/>
            <person name="Goodwin S.B."/>
            <person name="Grigoriev I.V."/>
        </authorList>
    </citation>
    <scope>NUCLEOTIDE SEQUENCE [LARGE SCALE GENOMIC DNA]</scope>
    <source>
        <strain evidence="3 4">UAMH 10762</strain>
    </source>
</reference>
<feature type="non-terminal residue" evidence="3">
    <location>
        <position position="382"/>
    </location>
</feature>
<proteinExistence type="predicted"/>
<evidence type="ECO:0000313" key="3">
    <source>
        <dbReference type="EMBL" id="EMC94715.1"/>
    </source>
</evidence>
<feature type="coiled-coil region" evidence="1">
    <location>
        <begin position="120"/>
        <end position="201"/>
    </location>
</feature>
<dbReference type="KEGG" id="bcom:BAUCODRAFT_51990"/>
<sequence>IIPPSIVQSVHTSSPRIAARSVLIEPPTAVSDRQTELEADLQFLLDAQAEGLVKGLEGGLVDDQASTGSTTPTAQSVRSSSARRRSRPLRKKPGLRTARKGIYTSILALSAVKDEETHVLDAEAQEKEDTLAQIDEWEQKQQGLREATQEAHDGEEAIRAQRLQQEADVLQDEINAVEMQLADLKVRHRKLLRQAAAAENAVQAKLASYTSALGMIEADIQRFLSTKSAASETRQHPQDGTTSMWELPARRRTLEMAWEQWKQDKDVVLLRRKMVEHEKAALDEGAAVWQKVVTQVTSFERSLRASMADMTGSQSAWEDPPAQPQDNNERLRLLLEQLDGVIEHIDASLRLAEKHDWKLLIAAIGAEANALRQGKQILHNVL</sequence>
<accession>M2N7D6</accession>
<feature type="compositionally biased region" description="Basic residues" evidence="2">
    <location>
        <begin position="81"/>
        <end position="94"/>
    </location>
</feature>
<evidence type="ECO:0000256" key="1">
    <source>
        <dbReference type="SAM" id="Coils"/>
    </source>
</evidence>
<dbReference type="EMBL" id="KB445558">
    <property type="protein sequence ID" value="EMC94715.1"/>
    <property type="molecule type" value="Genomic_DNA"/>
</dbReference>
<gene>
    <name evidence="3" type="ORF">BAUCODRAFT_51990</name>
</gene>
<dbReference type="STRING" id="717646.M2N7D6"/>
<dbReference type="eggNOG" id="ENOG502SANW">
    <property type="taxonomic scope" value="Eukaryota"/>
</dbReference>
<dbReference type="GeneID" id="19115117"/>
<feature type="compositionally biased region" description="Polar residues" evidence="2">
    <location>
        <begin position="64"/>
        <end position="75"/>
    </location>
</feature>
<dbReference type="RefSeq" id="XP_007678136.1">
    <property type="nucleotide sequence ID" value="XM_007679946.1"/>
</dbReference>
<dbReference type="OMA" id="HWNLLIC"/>
<name>M2N7D6_BAUPA</name>
<dbReference type="AlphaFoldDB" id="M2N7D6"/>
<evidence type="ECO:0000313" key="4">
    <source>
        <dbReference type="Proteomes" id="UP000011761"/>
    </source>
</evidence>